<feature type="active site" description="Charge relay system; for autoendoproteolytic cleavage activity" evidence="12">
    <location>
        <position position="457"/>
    </location>
</feature>
<evidence type="ECO:0000313" key="14">
    <source>
        <dbReference type="EMBL" id="CCH58928.1"/>
    </source>
</evidence>
<dbReference type="HAMAP" id="MF_03208">
    <property type="entry name" value="PS_decarb_PSD_B_type1_euk"/>
    <property type="match status" value="1"/>
</dbReference>
<comment type="PTM">
    <text evidence="12">Is synthesized initially as an inactive proenzyme. Formation of the active enzyme involves a self-maturation process in which the active site pyruvoyl group is generated from an internal serine residue via an autocatalytic post-translational modification. Two non-identical subunits are generated from the proenzyme in this reaction, and the pyruvate is formed at the N-terminus of the alpha chain, which is derived from the carboxyl end of the proenzyme. The autoendoproteolytic cleavage occurs by a canonical serine protease mechanism, in which the side chain hydroxyl group of the serine supplies its oxygen atom to form the C-terminus of the beta chain, while the remainder of the serine residue undergoes an oxidative deamination to produce ammonia and the pyruvoyl prosthetic group on the alpha chain. During this reaction, the Ser that is part of the protease active site of the proenzyme becomes the pyruvoyl prosthetic group, which constitutes an essential element of the active site of the mature decarboxylase.</text>
</comment>
<dbReference type="RefSeq" id="XP_004178447.1">
    <property type="nucleotide sequence ID" value="XM_004178399.1"/>
</dbReference>
<dbReference type="GO" id="GO:0005811">
    <property type="term" value="C:lipid droplet"/>
    <property type="evidence" value="ECO:0007669"/>
    <property type="project" value="EnsemblFungi"/>
</dbReference>
<feature type="modified residue" description="Pyruvic acid (Ser); by autocatalysis" evidence="12">
    <location>
        <position position="457"/>
    </location>
</feature>
<dbReference type="NCBIfam" id="TIGR00163">
    <property type="entry name" value="PS_decarb"/>
    <property type="match status" value="1"/>
</dbReference>
<feature type="topological domain" description="Mitochondrial matrix" evidence="12">
    <location>
        <begin position="1"/>
        <end position="78"/>
    </location>
</feature>
<reference evidence="14 15" key="1">
    <citation type="journal article" date="2011" name="Proc. Natl. Acad. Sci. U.S.A.">
        <title>Evolutionary erosion of yeast sex chromosomes by mating-type switching accidents.</title>
        <authorList>
            <person name="Gordon J.L."/>
            <person name="Armisen D."/>
            <person name="Proux-Wera E."/>
            <person name="Oheigeartaigh S.S."/>
            <person name="Byrne K.P."/>
            <person name="Wolfe K.H."/>
        </authorList>
    </citation>
    <scope>NUCLEOTIDE SEQUENCE [LARGE SCALE GENOMIC DNA]</scope>
    <source>
        <strain evidence="15">ATCC 34711 / CBS 6284 / DSM 70876 / NBRC 10599 / NRRL Y-10934 / UCD 77-7</strain>
    </source>
</reference>
<comment type="catalytic activity">
    <reaction evidence="12">
        <text>a 1,2-diacyl-sn-glycero-3-phospho-L-serine + H(+) = a 1,2-diacyl-sn-glycero-3-phosphoethanolamine + CO2</text>
        <dbReference type="Rhea" id="RHEA:20828"/>
        <dbReference type="ChEBI" id="CHEBI:15378"/>
        <dbReference type="ChEBI" id="CHEBI:16526"/>
        <dbReference type="ChEBI" id="CHEBI:57262"/>
        <dbReference type="ChEBI" id="CHEBI:64612"/>
        <dbReference type="EC" id="4.1.1.65"/>
    </reaction>
</comment>
<comment type="pathway">
    <text evidence="12">Phospholipid metabolism; phosphatidylethanolamine biosynthesis; phosphatidylethanolamine from CDP-diacylglycerol: step 2/2.</text>
</comment>
<dbReference type="GO" id="GO:0140042">
    <property type="term" value="P:lipid droplet formation"/>
    <property type="evidence" value="ECO:0007669"/>
    <property type="project" value="EnsemblFungi"/>
</dbReference>
<evidence type="ECO:0000256" key="7">
    <source>
        <dbReference type="ARBA" id="ARBA00023136"/>
    </source>
</evidence>
<evidence type="ECO:0000256" key="3">
    <source>
        <dbReference type="ARBA" id="ARBA00022692"/>
    </source>
</evidence>
<feature type="topological domain" description="Mitochondrial intermembrane" evidence="12">
    <location>
        <begin position="98"/>
        <end position="492"/>
    </location>
</feature>
<dbReference type="GO" id="GO:0005743">
    <property type="term" value="C:mitochondrial inner membrane"/>
    <property type="evidence" value="ECO:0007669"/>
    <property type="project" value="UniProtKB-SubCell"/>
</dbReference>
<feature type="site" description="Cleavage (non-hydrolytic); by autocatalysis" evidence="12">
    <location>
        <begin position="456"/>
        <end position="457"/>
    </location>
</feature>
<accession>I2GXS6</accession>
<keyword evidence="12" id="KW-0999">Mitochondrion inner membrane</keyword>
<keyword evidence="15" id="KW-1185">Reference proteome</keyword>
<keyword evidence="7 12" id="KW-0472">Membrane</keyword>
<protein>
    <recommendedName>
        <fullName evidence="12">Phosphatidylserine decarboxylase proenzyme 1, mitochondrial</fullName>
        <ecNumber evidence="12">4.1.1.65</ecNumber>
    </recommendedName>
    <component>
        <recommendedName>
            <fullName evidence="12">Phosphatidylserine decarboxylase 1 beta chain</fullName>
        </recommendedName>
    </component>
    <component>
        <recommendedName>
            <fullName evidence="12">Phosphatidylserine decarboxylase 1 alpha chain</fullName>
        </recommendedName>
    </component>
</protein>
<evidence type="ECO:0000256" key="1">
    <source>
        <dbReference type="ARBA" id="ARBA00005189"/>
    </source>
</evidence>
<evidence type="ECO:0000256" key="12">
    <source>
        <dbReference type="HAMAP-Rule" id="MF_03208"/>
    </source>
</evidence>
<comment type="pathway">
    <text evidence="1">Lipid metabolism.</text>
</comment>
<keyword evidence="6 12" id="KW-0443">Lipid metabolism</keyword>
<dbReference type="OMA" id="INLPVWM"/>
<evidence type="ECO:0000256" key="4">
    <source>
        <dbReference type="ARBA" id="ARBA00022793"/>
    </source>
</evidence>
<keyword evidence="8 12" id="KW-0594">Phospholipid biosynthesis</keyword>
<feature type="active site" description="Charge relay system; for autoendoproteolytic cleavage activity" evidence="12">
    <location>
        <position position="340"/>
    </location>
</feature>
<comment type="function">
    <text evidence="12">Catalyzes the formation of phosphatidylethanolamine (PtdEtn) from phosphatidylserine (PtdSer). Plays a central role in phospholipid metabolism and in the interorganelle trafficking of phosphatidylserine.</text>
</comment>
<comment type="subunit">
    <text evidence="12">Heterodimer of a large membrane-associated beta subunit and a small pyruvoyl-containing alpha subunit.</text>
</comment>
<evidence type="ECO:0000256" key="13">
    <source>
        <dbReference type="SAM" id="MobiDB-lite"/>
    </source>
</evidence>
<dbReference type="STRING" id="1071380.I2GXS6"/>
<evidence type="ECO:0000256" key="2">
    <source>
        <dbReference type="ARBA" id="ARBA00022516"/>
    </source>
</evidence>
<dbReference type="GO" id="GO:0010954">
    <property type="term" value="P:positive regulation of protein processing"/>
    <property type="evidence" value="ECO:0007669"/>
    <property type="project" value="EnsemblFungi"/>
</dbReference>
<keyword evidence="12" id="KW-0865">Zymogen</keyword>
<evidence type="ECO:0000256" key="11">
    <source>
        <dbReference type="ARBA" id="ARBA00023317"/>
    </source>
</evidence>
<dbReference type="InterPro" id="IPR003817">
    <property type="entry name" value="PS_Dcarbxylase"/>
</dbReference>
<dbReference type="GO" id="GO:0005789">
    <property type="term" value="C:endoplasmic reticulum membrane"/>
    <property type="evidence" value="ECO:0007669"/>
    <property type="project" value="EnsemblFungi"/>
</dbReference>
<evidence type="ECO:0000256" key="8">
    <source>
        <dbReference type="ARBA" id="ARBA00023209"/>
    </source>
</evidence>
<feature type="chain" id="PRO_5023521049" description="Phosphatidylserine decarboxylase 1 alpha chain" evidence="12">
    <location>
        <begin position="457"/>
        <end position="492"/>
    </location>
</feature>
<feature type="active site" description="Charge relay system; for autoendoproteolytic cleavage activity" evidence="12">
    <location>
        <position position="202"/>
    </location>
</feature>
<evidence type="ECO:0000256" key="5">
    <source>
        <dbReference type="ARBA" id="ARBA00022989"/>
    </source>
</evidence>
<dbReference type="Proteomes" id="UP000002866">
    <property type="component" value="Chromosome 2"/>
</dbReference>
<dbReference type="GO" id="GO:0016540">
    <property type="term" value="P:protein autoprocessing"/>
    <property type="evidence" value="ECO:0007669"/>
    <property type="project" value="UniProtKB-UniRule"/>
</dbReference>
<dbReference type="PANTHER" id="PTHR10067:SF6">
    <property type="entry name" value="PHOSPHATIDYLSERINE DECARBOXYLASE PROENZYME, MITOCHONDRIAL"/>
    <property type="match status" value="1"/>
</dbReference>
<evidence type="ECO:0000313" key="15">
    <source>
        <dbReference type="Proteomes" id="UP000002866"/>
    </source>
</evidence>
<dbReference type="InParanoid" id="I2GXS6"/>
<dbReference type="GO" id="GO:0010636">
    <property type="term" value="P:positive regulation of mitochondrial fusion"/>
    <property type="evidence" value="ECO:0007669"/>
    <property type="project" value="EnsemblFungi"/>
</dbReference>
<dbReference type="EMBL" id="HE806317">
    <property type="protein sequence ID" value="CCH58928.1"/>
    <property type="molecule type" value="Genomic_DNA"/>
</dbReference>
<evidence type="ECO:0000256" key="6">
    <source>
        <dbReference type="ARBA" id="ARBA00023098"/>
    </source>
</evidence>
<feature type="active site" description="Schiff-base intermediate with substrate; via pyruvic acid; for decarboxylase activity" evidence="12">
    <location>
        <position position="457"/>
    </location>
</feature>
<dbReference type="GO" id="GO:0006656">
    <property type="term" value="P:phosphatidylcholine biosynthetic process"/>
    <property type="evidence" value="ECO:0007669"/>
    <property type="project" value="EnsemblFungi"/>
</dbReference>
<evidence type="ECO:0000256" key="10">
    <source>
        <dbReference type="ARBA" id="ARBA00023264"/>
    </source>
</evidence>
<dbReference type="HOGENOM" id="CLU_029061_1_0_1"/>
<comment type="subcellular location">
    <molecule>Phosphatidylserine decarboxylase 1 beta chain</molecule>
    <subcellularLocation>
        <location evidence="12">Mitochondrion inner membrane</location>
        <topology evidence="12">Single-pass membrane protein</topology>
        <orientation evidence="12">Intermembrane side</orientation>
    </subcellularLocation>
</comment>
<comment type="similarity">
    <text evidence="12">Belongs to the phosphatidylserine decarboxylase family. PSD-B subfamily. Eukaryotic type I sub-subfamily.</text>
</comment>
<dbReference type="InterPro" id="IPR033177">
    <property type="entry name" value="PSD-B"/>
</dbReference>
<dbReference type="UniPathway" id="UPA00558">
    <property type="reaction ID" value="UER00616"/>
</dbReference>
<keyword evidence="2 12" id="KW-0444">Lipid biosynthesis</keyword>
<organism evidence="14 15">
    <name type="scientific">Henningerozyma blattae (strain ATCC 34711 / CBS 6284 / DSM 70876 / NBRC 10599 / NRRL Y-10934 / UCD 77-7)</name>
    <name type="common">Yeast</name>
    <name type="synonym">Tetrapisispora blattae</name>
    <dbReference type="NCBI Taxonomy" id="1071380"/>
    <lineage>
        <taxon>Eukaryota</taxon>
        <taxon>Fungi</taxon>
        <taxon>Dikarya</taxon>
        <taxon>Ascomycota</taxon>
        <taxon>Saccharomycotina</taxon>
        <taxon>Saccharomycetes</taxon>
        <taxon>Saccharomycetales</taxon>
        <taxon>Saccharomycetaceae</taxon>
        <taxon>Henningerozyma</taxon>
    </lineage>
</organism>
<feature type="chain" id="PRO_5023521048" description="Phosphatidylserine decarboxylase 1 beta chain" evidence="12">
    <location>
        <begin position="1"/>
        <end position="456"/>
    </location>
</feature>
<keyword evidence="10 12" id="KW-1208">Phospholipid metabolism</keyword>
<keyword evidence="4 12" id="KW-0210">Decarboxylase</keyword>
<dbReference type="InterPro" id="IPR033661">
    <property type="entry name" value="PSD_type1_euk"/>
</dbReference>
<dbReference type="GO" id="GO:0006122">
    <property type="term" value="P:mitochondrial electron transport, ubiquinol to cytochrome c"/>
    <property type="evidence" value="ECO:0007669"/>
    <property type="project" value="EnsemblFungi"/>
</dbReference>
<gene>
    <name evidence="14" type="primary">TBLA0B00850</name>
    <name evidence="12" type="synonym">PSD1</name>
    <name evidence="14" type="ORF">TBLA_0B00850</name>
</gene>
<dbReference type="AlphaFoldDB" id="I2GXS6"/>
<sequence>MSAYYSTLAFRQVPLNISKLLTIQSTRAYSLSKSQYSYKIQTSLTGNRRLPIQRYLNSGSNSIKSHITPNRNFRNFNRVIILGAITVAFGSYMATKNESSSNTEVKKPVRIFDNDWWQFYYSTLPLNFVSRLWGKVNSLTLPVSIRSSCFQFYSSLFNVNLDEMEDPELKNYSNLGEFFYRNLKPGSRQIDHRDNVIVSPSDGTVIQFGKIDSETGEIEQVKGMTYSIKEFLGSHDNPYLTSSPSSDDFKGHDASLDSNELSDGKKSFTGGKEFDHNINFSYEGETLNSDIEIPISKTFTIIKDLVLNYELPNRQLAEPSKTELFYAVIYLSPGDYHHYHSPVNWVCNLRRHFPGELYSVSPFFQERFPKLFVLNERVALLGQWNYGFFSMTPVGATNVGSITLNFDKGLTTNIKQYSGGKVPLHTCYESTYRNASTLLKGIPLLKGEEIGGFKLGSTVVLCFEAPSAFKFQLQINQKVKMGELIGSIEETD</sequence>
<keyword evidence="11 12" id="KW-0670">Pyruvate</keyword>
<evidence type="ECO:0000256" key="9">
    <source>
        <dbReference type="ARBA" id="ARBA00023239"/>
    </source>
</evidence>
<dbReference type="EC" id="4.1.1.65" evidence="12"/>
<name>I2GXS6_HENB6</name>
<feature type="region of interest" description="Disordered" evidence="13">
    <location>
        <begin position="242"/>
        <end position="263"/>
    </location>
</feature>
<dbReference type="GO" id="GO:0004609">
    <property type="term" value="F:phosphatidylserine decarboxylase activity"/>
    <property type="evidence" value="ECO:0007669"/>
    <property type="project" value="UniProtKB-UniRule"/>
</dbReference>
<dbReference type="PANTHER" id="PTHR10067">
    <property type="entry name" value="PHOSPHATIDYLSERINE DECARBOXYLASE"/>
    <property type="match status" value="1"/>
</dbReference>
<dbReference type="GO" id="GO:0006646">
    <property type="term" value="P:phosphatidylethanolamine biosynthetic process"/>
    <property type="evidence" value="ECO:0007669"/>
    <property type="project" value="UniProtKB-UniRule"/>
</dbReference>
<dbReference type="OrthoDB" id="4330at2759"/>
<dbReference type="Pfam" id="PF02666">
    <property type="entry name" value="PS_Dcarbxylase"/>
    <property type="match status" value="2"/>
</dbReference>
<keyword evidence="9 12" id="KW-0456">Lyase</keyword>
<keyword evidence="12" id="KW-0496">Mitochondrion</keyword>
<dbReference type="FunCoup" id="I2GXS6">
    <property type="interactions" value="523"/>
</dbReference>
<keyword evidence="5 12" id="KW-1133">Transmembrane helix</keyword>
<comment type="cofactor">
    <cofactor evidence="12">
        <name>pyruvate</name>
        <dbReference type="ChEBI" id="CHEBI:15361"/>
    </cofactor>
    <text evidence="12">Binds 1 pyruvoyl group covalently per subunit.</text>
</comment>
<dbReference type="eggNOG" id="KOG2420">
    <property type="taxonomic scope" value="Eukaryota"/>
</dbReference>
<keyword evidence="3 12" id="KW-0812">Transmembrane</keyword>
<comment type="subcellular location">
    <molecule>Phosphatidylserine decarboxylase 1 alpha chain</molecule>
    <subcellularLocation>
        <location evidence="12">Mitochondrion inner membrane</location>
        <topology evidence="12">Peripheral membrane protein</topology>
        <orientation evidence="12">Intermembrane side</orientation>
    </subcellularLocation>
    <text evidence="12">Anchored to the mitochondrial inner membrane through its interaction with the integral membrane beta chain.</text>
</comment>
<dbReference type="GeneID" id="14493871"/>
<proteinExistence type="inferred from homology"/>
<dbReference type="KEGG" id="tbl:TBLA_0B00850"/>